<dbReference type="Pfam" id="PF24621">
    <property type="entry name" value="DHQS_C"/>
    <property type="match status" value="1"/>
</dbReference>
<dbReference type="Pfam" id="PF01761">
    <property type="entry name" value="DHQ_synthase"/>
    <property type="match status" value="1"/>
</dbReference>
<evidence type="ECO:0000313" key="13">
    <source>
        <dbReference type="EMBL" id="MFD2874221.1"/>
    </source>
</evidence>
<comment type="caution">
    <text evidence="13">The sequence shown here is derived from an EMBL/GenBank/DDBJ whole genome shotgun (WGS) entry which is preliminary data.</text>
</comment>
<keyword evidence="4" id="KW-0479">Metal-binding</keyword>
<dbReference type="Proteomes" id="UP001597557">
    <property type="component" value="Unassembled WGS sequence"/>
</dbReference>
<feature type="domain" description="3-dehydroquinate synthase N-terminal" evidence="11">
    <location>
        <begin position="74"/>
        <end position="185"/>
    </location>
</feature>
<dbReference type="Gene3D" id="3.40.50.1970">
    <property type="match status" value="1"/>
</dbReference>
<comment type="function">
    <text evidence="3">Catalyzes the conversion of 3-deoxy-D-arabino-heptulosonate 7-phosphate (DAHP) to dehydroquinate (DHQ).</text>
</comment>
<evidence type="ECO:0000313" key="14">
    <source>
        <dbReference type="Proteomes" id="UP001597557"/>
    </source>
</evidence>
<comment type="cofactor">
    <cofactor evidence="2">
        <name>Co(2+)</name>
        <dbReference type="ChEBI" id="CHEBI:48828"/>
    </cofactor>
</comment>
<feature type="domain" description="3-dehydroquinate synthase C-terminal" evidence="12">
    <location>
        <begin position="188"/>
        <end position="328"/>
    </location>
</feature>
<keyword evidence="8 13" id="KW-0456">Lyase</keyword>
<evidence type="ECO:0000256" key="2">
    <source>
        <dbReference type="ARBA" id="ARBA00001941"/>
    </source>
</evidence>
<accession>A0ABW5YG19</accession>
<dbReference type="InterPro" id="IPR030960">
    <property type="entry name" value="DHQS/DOIS_N"/>
</dbReference>
<dbReference type="GO" id="GO:0003856">
    <property type="term" value="F:3-dehydroquinate synthase activity"/>
    <property type="evidence" value="ECO:0007669"/>
    <property type="project" value="UniProtKB-EC"/>
</dbReference>
<keyword evidence="6" id="KW-0862">Zinc</keyword>
<evidence type="ECO:0000256" key="1">
    <source>
        <dbReference type="ARBA" id="ARBA00001911"/>
    </source>
</evidence>
<proteinExistence type="predicted"/>
<dbReference type="PIRSF" id="PIRSF001455">
    <property type="entry name" value="DHQ_synth"/>
    <property type="match status" value="1"/>
</dbReference>
<keyword evidence="7" id="KW-0520">NAD</keyword>
<dbReference type="PANTHER" id="PTHR43622">
    <property type="entry name" value="3-DEHYDROQUINATE SYNTHASE"/>
    <property type="match status" value="1"/>
</dbReference>
<dbReference type="InterPro" id="IPR016037">
    <property type="entry name" value="DHQ_synth_AroB"/>
</dbReference>
<evidence type="ECO:0000256" key="5">
    <source>
        <dbReference type="ARBA" id="ARBA00022741"/>
    </source>
</evidence>
<evidence type="ECO:0000256" key="3">
    <source>
        <dbReference type="ARBA" id="ARBA00003485"/>
    </source>
</evidence>
<sequence length="365" mass="40602">MMNTVDNDICTEVMDTIESNSYNIYFENSLGELANFIERGRYSRFFVLTDENTGKHCLPLLQERLGNPDNFDLIEIPAGEESKDIDFCIGVWKMLIDFGADRQSLLINLGGGVISDLGGFAASTFKRGIDFVHVPTTLLSQVDASVGGKTGIDIDSIKNIIGTFTQPKAVFIEADFLKTLPARQILSGTAEMLKHGLICDADYWNRLKQSDLSTPAVELVHRSVEIKNAVVLEDPNEKGIRKSLNFGHTIGHAVETYSLINDKDSLSHGEAIAIGMICEAYLAHKKTGLSAEELSEITEVLMELYPRYDLKKADTDILIEYMQKDKKNQNGKINCTLLDKIGQFNIDNICTPEELIEGINYYATL</sequence>
<dbReference type="InterPro" id="IPR056179">
    <property type="entry name" value="DHQS_C"/>
</dbReference>
<dbReference type="PANTHER" id="PTHR43622:SF1">
    <property type="entry name" value="3-DEHYDROQUINATE SYNTHASE"/>
    <property type="match status" value="1"/>
</dbReference>
<dbReference type="InterPro" id="IPR030963">
    <property type="entry name" value="DHQ_synth_fam"/>
</dbReference>
<gene>
    <name evidence="13" type="primary">aroB</name>
    <name evidence="13" type="ORF">ACFS5N_17195</name>
</gene>
<evidence type="ECO:0000259" key="12">
    <source>
        <dbReference type="Pfam" id="PF24621"/>
    </source>
</evidence>
<evidence type="ECO:0000256" key="6">
    <source>
        <dbReference type="ARBA" id="ARBA00022833"/>
    </source>
</evidence>
<name>A0ABW5YG19_9SPHI</name>
<evidence type="ECO:0000256" key="8">
    <source>
        <dbReference type="ARBA" id="ARBA00023239"/>
    </source>
</evidence>
<dbReference type="NCBIfam" id="TIGR01357">
    <property type="entry name" value="aroB"/>
    <property type="match status" value="1"/>
</dbReference>
<dbReference type="EC" id="4.2.3.4" evidence="10"/>
<keyword evidence="14" id="KW-1185">Reference proteome</keyword>
<dbReference type="InterPro" id="IPR050071">
    <property type="entry name" value="Dehydroquinate_synthase"/>
</dbReference>
<dbReference type="CDD" id="cd08195">
    <property type="entry name" value="DHQS"/>
    <property type="match status" value="1"/>
</dbReference>
<keyword evidence="9" id="KW-0170">Cobalt</keyword>
<dbReference type="SUPFAM" id="SSF56796">
    <property type="entry name" value="Dehydroquinate synthase-like"/>
    <property type="match status" value="1"/>
</dbReference>
<keyword evidence="5" id="KW-0547">Nucleotide-binding</keyword>
<dbReference type="EMBL" id="JBHUPD010000003">
    <property type="protein sequence ID" value="MFD2874221.1"/>
    <property type="molecule type" value="Genomic_DNA"/>
</dbReference>
<comment type="cofactor">
    <cofactor evidence="1">
        <name>NAD(+)</name>
        <dbReference type="ChEBI" id="CHEBI:57540"/>
    </cofactor>
</comment>
<dbReference type="RefSeq" id="WP_377188462.1">
    <property type="nucleotide sequence ID" value="NZ_JBHUPD010000003.1"/>
</dbReference>
<evidence type="ECO:0000256" key="7">
    <source>
        <dbReference type="ARBA" id="ARBA00023027"/>
    </source>
</evidence>
<evidence type="ECO:0000256" key="10">
    <source>
        <dbReference type="NCBIfam" id="TIGR01357"/>
    </source>
</evidence>
<evidence type="ECO:0000256" key="9">
    <source>
        <dbReference type="ARBA" id="ARBA00023285"/>
    </source>
</evidence>
<evidence type="ECO:0000256" key="4">
    <source>
        <dbReference type="ARBA" id="ARBA00022723"/>
    </source>
</evidence>
<dbReference type="Gene3D" id="1.20.1090.10">
    <property type="entry name" value="Dehydroquinate synthase-like - alpha domain"/>
    <property type="match status" value="1"/>
</dbReference>
<organism evidence="13 14">
    <name type="scientific">Mucilaginibacter ximonensis</name>
    <dbReference type="NCBI Taxonomy" id="538021"/>
    <lineage>
        <taxon>Bacteria</taxon>
        <taxon>Pseudomonadati</taxon>
        <taxon>Bacteroidota</taxon>
        <taxon>Sphingobacteriia</taxon>
        <taxon>Sphingobacteriales</taxon>
        <taxon>Sphingobacteriaceae</taxon>
        <taxon>Mucilaginibacter</taxon>
    </lineage>
</organism>
<reference evidence="14" key="1">
    <citation type="journal article" date="2019" name="Int. J. Syst. Evol. Microbiol.">
        <title>The Global Catalogue of Microorganisms (GCM) 10K type strain sequencing project: providing services to taxonomists for standard genome sequencing and annotation.</title>
        <authorList>
            <consortium name="The Broad Institute Genomics Platform"/>
            <consortium name="The Broad Institute Genome Sequencing Center for Infectious Disease"/>
            <person name="Wu L."/>
            <person name="Ma J."/>
        </authorList>
    </citation>
    <scope>NUCLEOTIDE SEQUENCE [LARGE SCALE GENOMIC DNA]</scope>
    <source>
        <strain evidence="14">KCTC 22437</strain>
    </source>
</reference>
<protein>
    <recommendedName>
        <fullName evidence="10">3-dehydroquinate synthase</fullName>
        <ecNumber evidence="10">4.2.3.4</ecNumber>
    </recommendedName>
</protein>
<evidence type="ECO:0000259" key="11">
    <source>
        <dbReference type="Pfam" id="PF01761"/>
    </source>
</evidence>